<name>A0ABP0P9U0_9DINO</name>
<proteinExistence type="predicted"/>
<comment type="caution">
    <text evidence="1">The sequence shown here is derived from an EMBL/GenBank/DDBJ whole genome shotgun (WGS) entry which is preliminary data.</text>
</comment>
<keyword evidence="2" id="KW-1185">Reference proteome</keyword>
<accession>A0ABP0P9U0</accession>
<evidence type="ECO:0000313" key="1">
    <source>
        <dbReference type="EMBL" id="CAK9071694.1"/>
    </source>
</evidence>
<dbReference type="EMBL" id="CAXAMN010022662">
    <property type="protein sequence ID" value="CAK9071694.1"/>
    <property type="molecule type" value="Genomic_DNA"/>
</dbReference>
<evidence type="ECO:0000313" key="2">
    <source>
        <dbReference type="Proteomes" id="UP001642484"/>
    </source>
</evidence>
<sequence>MKWGSPVALPRSDELWKNVKRIAKSCPPEVEEVIAEGTYLESFLEAFDGQSFLLHSEEIAPSHEYRLALEVNSGGAYWKSIPVFPSRCETSFKHVTKPSTV</sequence>
<protein>
    <submittedName>
        <fullName evidence="1">Uncharacterized protein</fullName>
    </submittedName>
</protein>
<reference evidence="1 2" key="1">
    <citation type="submission" date="2024-02" db="EMBL/GenBank/DDBJ databases">
        <authorList>
            <person name="Chen Y."/>
            <person name="Shah S."/>
            <person name="Dougan E. K."/>
            <person name="Thang M."/>
            <person name="Chan C."/>
        </authorList>
    </citation>
    <scope>NUCLEOTIDE SEQUENCE [LARGE SCALE GENOMIC DNA]</scope>
</reference>
<gene>
    <name evidence="1" type="ORF">CCMP2556_LOCUS35248</name>
</gene>
<dbReference type="Proteomes" id="UP001642484">
    <property type="component" value="Unassembled WGS sequence"/>
</dbReference>
<organism evidence="1 2">
    <name type="scientific">Durusdinium trenchii</name>
    <dbReference type="NCBI Taxonomy" id="1381693"/>
    <lineage>
        <taxon>Eukaryota</taxon>
        <taxon>Sar</taxon>
        <taxon>Alveolata</taxon>
        <taxon>Dinophyceae</taxon>
        <taxon>Suessiales</taxon>
        <taxon>Symbiodiniaceae</taxon>
        <taxon>Durusdinium</taxon>
    </lineage>
</organism>